<dbReference type="EMBL" id="LJIG01022759">
    <property type="protein sequence ID" value="KRT78870.1"/>
    <property type="molecule type" value="Genomic_DNA"/>
</dbReference>
<keyword evidence="2" id="KW-1185">Reference proteome</keyword>
<evidence type="ECO:0000313" key="2">
    <source>
        <dbReference type="Proteomes" id="UP000051574"/>
    </source>
</evidence>
<protein>
    <submittedName>
        <fullName evidence="1">Uncharacterized protein</fullName>
    </submittedName>
</protein>
<accession>A0A0T6AUX9</accession>
<gene>
    <name evidence="1" type="ORF">AMK59_7694</name>
</gene>
<dbReference type="Proteomes" id="UP000051574">
    <property type="component" value="Unassembled WGS sequence"/>
</dbReference>
<evidence type="ECO:0000313" key="1">
    <source>
        <dbReference type="EMBL" id="KRT78870.1"/>
    </source>
</evidence>
<organism evidence="1 2">
    <name type="scientific">Oryctes borbonicus</name>
    <dbReference type="NCBI Taxonomy" id="1629725"/>
    <lineage>
        <taxon>Eukaryota</taxon>
        <taxon>Metazoa</taxon>
        <taxon>Ecdysozoa</taxon>
        <taxon>Arthropoda</taxon>
        <taxon>Hexapoda</taxon>
        <taxon>Insecta</taxon>
        <taxon>Pterygota</taxon>
        <taxon>Neoptera</taxon>
        <taxon>Endopterygota</taxon>
        <taxon>Coleoptera</taxon>
        <taxon>Polyphaga</taxon>
        <taxon>Scarabaeiformia</taxon>
        <taxon>Scarabaeidae</taxon>
        <taxon>Dynastinae</taxon>
        <taxon>Oryctes</taxon>
    </lineage>
</organism>
<comment type="caution">
    <text evidence="1">The sequence shown here is derived from an EMBL/GenBank/DDBJ whole genome shotgun (WGS) entry which is preliminary data.</text>
</comment>
<sequence>SKISLNLSKNINYNTFDDAIESVELQCSILDWLYPDGENIKLMKEDICSIMQGPHCTEKKFFILCCLSDLSDLFGKALKRNNEKKKLEFSKAFPQLRFPETELEDKASIKRSIKKFEFLLSYVKHVLYV</sequence>
<feature type="non-terminal residue" evidence="1">
    <location>
        <position position="1"/>
    </location>
</feature>
<name>A0A0T6AUX9_9SCAR</name>
<reference evidence="1 2" key="1">
    <citation type="submission" date="2015-09" db="EMBL/GenBank/DDBJ databases">
        <title>Draft genome of the scarab beetle Oryctes borbonicus.</title>
        <authorList>
            <person name="Meyer J.M."/>
            <person name="Markov G.V."/>
            <person name="Baskaran P."/>
            <person name="Herrmann M."/>
            <person name="Sommer R.J."/>
            <person name="Roedelsperger C."/>
        </authorList>
    </citation>
    <scope>NUCLEOTIDE SEQUENCE [LARGE SCALE GENOMIC DNA]</scope>
    <source>
        <strain evidence="1">OB123</strain>
        <tissue evidence="1">Whole animal</tissue>
    </source>
</reference>
<proteinExistence type="predicted"/>
<dbReference type="AlphaFoldDB" id="A0A0T6AUX9"/>
<dbReference type="OrthoDB" id="10005492at2759"/>